<evidence type="ECO:0000313" key="2">
    <source>
        <dbReference type="Proteomes" id="UP000515908"/>
    </source>
</evidence>
<dbReference type="VEuPathDB" id="TriTrypDB:ADEAN_000319800"/>
<protein>
    <submittedName>
        <fullName evidence="1">Uncharacterized protein</fullName>
    </submittedName>
</protein>
<accession>A0A7G2C7D9</accession>
<name>A0A7G2C7D9_9TRYP</name>
<sequence>MPTCVSNLFGDAYKEPFLFSVKDTCEKINQNDKTATSGKIDVHCGTKLRLEFGDNCQNYNANRFSFSTFDKEDERKTVSYDNITHFLTDAVLETLFRFTVGVTVEKDKGGETVYDWKDIFNVGERHNDEKWSFVVTSSFVKKQKDVLLKKSFLLLKFLSHFSYVYCIGEVLLRQKEKSGHATKLKGHLRFCISDQQMKSIVSICDEKDSNNALCEVYVTDSNAQVEWSSEAGKARRNGSVVDLLNSV</sequence>
<dbReference type="EMBL" id="LR877149">
    <property type="protein sequence ID" value="CAD2215740.1"/>
    <property type="molecule type" value="Genomic_DNA"/>
</dbReference>
<dbReference type="AlphaFoldDB" id="A0A7G2C7D9"/>
<evidence type="ECO:0000313" key="1">
    <source>
        <dbReference type="EMBL" id="CAD2215740.1"/>
    </source>
</evidence>
<dbReference type="Proteomes" id="UP000515908">
    <property type="component" value="Chromosome 05"/>
</dbReference>
<reference evidence="1 2" key="1">
    <citation type="submission" date="2020-08" db="EMBL/GenBank/DDBJ databases">
        <authorList>
            <person name="Newling K."/>
            <person name="Davey J."/>
            <person name="Forrester S."/>
        </authorList>
    </citation>
    <scope>NUCLEOTIDE SEQUENCE [LARGE SCALE GENOMIC DNA]</scope>
    <source>
        <strain evidence="2">Crithidia deanei Carvalho (ATCC PRA-265)</strain>
    </source>
</reference>
<keyword evidence="2" id="KW-1185">Reference proteome</keyword>
<proteinExistence type="predicted"/>
<gene>
    <name evidence="1" type="ORF">ADEAN_000319800</name>
</gene>
<organism evidence="1 2">
    <name type="scientific">Angomonas deanei</name>
    <dbReference type="NCBI Taxonomy" id="59799"/>
    <lineage>
        <taxon>Eukaryota</taxon>
        <taxon>Discoba</taxon>
        <taxon>Euglenozoa</taxon>
        <taxon>Kinetoplastea</taxon>
        <taxon>Metakinetoplastina</taxon>
        <taxon>Trypanosomatida</taxon>
        <taxon>Trypanosomatidae</taxon>
        <taxon>Strigomonadinae</taxon>
        <taxon>Angomonas</taxon>
    </lineage>
</organism>